<dbReference type="GO" id="GO:0003677">
    <property type="term" value="F:DNA binding"/>
    <property type="evidence" value="ECO:0007669"/>
    <property type="project" value="InterPro"/>
</dbReference>
<evidence type="ECO:0000259" key="1">
    <source>
        <dbReference type="Pfam" id="PF01272"/>
    </source>
</evidence>
<dbReference type="SUPFAM" id="SSF54534">
    <property type="entry name" value="FKBP-like"/>
    <property type="match status" value="1"/>
</dbReference>
<name>A0A9X2KRB6_9SPHN</name>
<dbReference type="GO" id="GO:0070063">
    <property type="term" value="F:RNA polymerase binding"/>
    <property type="evidence" value="ECO:0007669"/>
    <property type="project" value="InterPro"/>
</dbReference>
<dbReference type="PANTHER" id="PTHR30437:SF5">
    <property type="entry name" value="REGULATOR OF NUCLEOSIDE DIPHOSPHATE KINASE"/>
    <property type="match status" value="1"/>
</dbReference>
<dbReference type="GO" id="GO:0016301">
    <property type="term" value="F:kinase activity"/>
    <property type="evidence" value="ECO:0007669"/>
    <property type="project" value="UniProtKB-KW"/>
</dbReference>
<feature type="domain" description="Transcription elongation factor GreA/GreB C-terminal" evidence="1">
    <location>
        <begin position="59"/>
        <end position="134"/>
    </location>
</feature>
<dbReference type="NCBIfam" id="NF004396">
    <property type="entry name" value="PRK05753.1"/>
    <property type="match status" value="1"/>
</dbReference>
<dbReference type="Pfam" id="PF01272">
    <property type="entry name" value="GreA_GreB"/>
    <property type="match status" value="1"/>
</dbReference>
<keyword evidence="3" id="KW-1185">Reference proteome</keyword>
<accession>A0A9X2KRB6</accession>
<protein>
    <submittedName>
        <fullName evidence="2">Nucleoside diphosphate kinase regulator</fullName>
    </submittedName>
</protein>
<dbReference type="PANTHER" id="PTHR30437">
    <property type="entry name" value="TRANSCRIPTION ELONGATION FACTOR GREA"/>
    <property type="match status" value="1"/>
</dbReference>
<dbReference type="Proteomes" id="UP001139451">
    <property type="component" value="Unassembled WGS sequence"/>
</dbReference>
<dbReference type="GO" id="GO:0006354">
    <property type="term" value="P:DNA-templated transcription elongation"/>
    <property type="evidence" value="ECO:0007669"/>
    <property type="project" value="TreeGrafter"/>
</dbReference>
<sequence>MTPNPVAPETALPPLHVIDSEYDAIAELALRIEPSQPELSRRLMAELERADVHAADDLPHGVVSLYARVDFVDEGSGARRSVQLVMPADADIAANKVSILTPVGAGLIGMREGREILWPDRDGRRRGLRIVSVSPPPGAANG</sequence>
<dbReference type="GO" id="GO:0032784">
    <property type="term" value="P:regulation of DNA-templated transcription elongation"/>
    <property type="evidence" value="ECO:0007669"/>
    <property type="project" value="InterPro"/>
</dbReference>
<reference evidence="2" key="1">
    <citation type="submission" date="2022-05" db="EMBL/GenBank/DDBJ databases">
        <title>Sphingomonas sp. strain MG17 Genome sequencing and assembly.</title>
        <authorList>
            <person name="Kim I."/>
        </authorList>
    </citation>
    <scope>NUCLEOTIDE SEQUENCE</scope>
    <source>
        <strain evidence="2">MG17</strain>
    </source>
</reference>
<dbReference type="EMBL" id="JAMLDX010000021">
    <property type="protein sequence ID" value="MCP3732628.1"/>
    <property type="molecule type" value="Genomic_DNA"/>
</dbReference>
<proteinExistence type="predicted"/>
<organism evidence="2 3">
    <name type="scientific">Sphingomonas tagetis</name>
    <dbReference type="NCBI Taxonomy" id="2949092"/>
    <lineage>
        <taxon>Bacteria</taxon>
        <taxon>Pseudomonadati</taxon>
        <taxon>Pseudomonadota</taxon>
        <taxon>Alphaproteobacteria</taxon>
        <taxon>Sphingomonadales</taxon>
        <taxon>Sphingomonadaceae</taxon>
        <taxon>Sphingomonas</taxon>
    </lineage>
</organism>
<dbReference type="AlphaFoldDB" id="A0A9X2KRB6"/>
<dbReference type="InterPro" id="IPR001437">
    <property type="entry name" value="Tscrpt_elong_fac_GreA/B_C"/>
</dbReference>
<keyword evidence="2" id="KW-0418">Kinase</keyword>
<keyword evidence="2" id="KW-0808">Transferase</keyword>
<dbReference type="InterPro" id="IPR036953">
    <property type="entry name" value="GreA/GreB_C_sf"/>
</dbReference>
<evidence type="ECO:0000313" key="2">
    <source>
        <dbReference type="EMBL" id="MCP3732628.1"/>
    </source>
</evidence>
<dbReference type="InterPro" id="IPR023459">
    <property type="entry name" value="Tscrpt_elong_fac_GreA/B_fam"/>
</dbReference>
<evidence type="ECO:0000313" key="3">
    <source>
        <dbReference type="Proteomes" id="UP001139451"/>
    </source>
</evidence>
<dbReference type="Gene3D" id="3.10.50.30">
    <property type="entry name" value="Transcription elongation factor, GreA/GreB, C-terminal domain"/>
    <property type="match status" value="1"/>
</dbReference>
<gene>
    <name evidence="2" type="primary">rnk</name>
    <name evidence="2" type="ORF">M9978_19570</name>
</gene>
<comment type="caution">
    <text evidence="2">The sequence shown here is derived from an EMBL/GenBank/DDBJ whole genome shotgun (WGS) entry which is preliminary data.</text>
</comment>